<dbReference type="GO" id="GO:0000976">
    <property type="term" value="F:transcription cis-regulatory region binding"/>
    <property type="evidence" value="ECO:0007669"/>
    <property type="project" value="TreeGrafter"/>
</dbReference>
<dbReference type="STRING" id="379508.A5E5E2"/>
<feature type="domain" description="Transcription initiation factor TFIID subunit 2 TPR repeats" evidence="3">
    <location>
        <begin position="364"/>
        <end position="649"/>
    </location>
</feature>
<feature type="region of interest" description="Disordered" evidence="1">
    <location>
        <begin position="1017"/>
        <end position="1152"/>
    </location>
</feature>
<proteinExistence type="predicted"/>
<feature type="domain" description="Transcription initiation factor TFIID subunit 2 Ig-like" evidence="2">
    <location>
        <begin position="198"/>
        <end position="363"/>
    </location>
</feature>
<feature type="compositionally biased region" description="Low complexity" evidence="1">
    <location>
        <begin position="1086"/>
        <end position="1101"/>
    </location>
</feature>
<evidence type="ECO:0000259" key="2">
    <source>
        <dbReference type="Pfam" id="PF25316"/>
    </source>
</evidence>
<dbReference type="InterPro" id="IPR057991">
    <property type="entry name" value="TPR_TAF2_C"/>
</dbReference>
<dbReference type="KEGG" id="lel:PVL30_005560"/>
<dbReference type="PANTHER" id="PTHR15137">
    <property type="entry name" value="TRANSCRIPTION INITIATION FACTOR TFIID"/>
    <property type="match status" value="1"/>
</dbReference>
<dbReference type="GO" id="GO:0016251">
    <property type="term" value="F:RNA polymerase II general transcription initiation factor activity"/>
    <property type="evidence" value="ECO:0007669"/>
    <property type="project" value="TreeGrafter"/>
</dbReference>
<dbReference type="VEuPathDB" id="FungiDB:LELG_04831"/>
<dbReference type="Gene3D" id="1.10.390.10">
    <property type="entry name" value="Neutral Protease Domain 2"/>
    <property type="match status" value="1"/>
</dbReference>
<feature type="compositionally biased region" description="Basic and acidic residues" evidence="1">
    <location>
        <begin position="1110"/>
        <end position="1128"/>
    </location>
</feature>
<dbReference type="GO" id="GO:0005669">
    <property type="term" value="C:transcription factor TFIID complex"/>
    <property type="evidence" value="ECO:0007669"/>
    <property type="project" value="InterPro"/>
</dbReference>
<dbReference type="InterPro" id="IPR027268">
    <property type="entry name" value="Peptidase_M4/M1_CTD_sf"/>
</dbReference>
<name>A5E5E2_LODEL</name>
<dbReference type="SUPFAM" id="SSF55486">
    <property type="entry name" value="Metalloproteases ('zincins'), catalytic domain"/>
    <property type="match status" value="1"/>
</dbReference>
<evidence type="ECO:0000256" key="1">
    <source>
        <dbReference type="SAM" id="MobiDB-lite"/>
    </source>
</evidence>
<feature type="compositionally biased region" description="Basic and acidic residues" evidence="1">
    <location>
        <begin position="1062"/>
        <end position="1078"/>
    </location>
</feature>
<dbReference type="InterPro" id="IPR057345">
    <property type="entry name" value="Ig-like_TAF2"/>
</dbReference>
<dbReference type="EMBL" id="CH981530">
    <property type="protein sequence ID" value="EDK46650.1"/>
    <property type="molecule type" value="Genomic_DNA"/>
</dbReference>
<dbReference type="HOGENOM" id="CLU_008636_0_0_1"/>
<keyword evidence="5" id="KW-1185">Reference proteome</keyword>
<feature type="compositionally biased region" description="Basic residues" evidence="1">
    <location>
        <begin position="1137"/>
        <end position="1152"/>
    </location>
</feature>
<dbReference type="Pfam" id="PF25577">
    <property type="entry name" value="TPR_TAF2_C"/>
    <property type="match status" value="1"/>
</dbReference>
<evidence type="ECO:0008006" key="6">
    <source>
        <dbReference type="Google" id="ProtNLM"/>
    </source>
</evidence>
<sequence>MAFVRFSPQQANSYAGLSILSSSLLYPPDLIEPMFVTTDILLETMAAQWSGVNIVPNTFNDMWLTIGMAGFMAISYIKHLMGSNEYRYKIKMMTKRIVEEDFNKRPIGVPFLKFPVSNLDFEFVRLKAPIVFFILDNRMTKTDKSFGMLRVIPKLFLQAMSGELPNGTLSCDHFQHVCEKVNRNKLDAFFKQWAFGAGAPSFVITQRFNKKKGMLEMTIRQVQQHDRRERKLDKDTYMNDALFELNDEPLLQRQNLFTGPMTIRVHESDGTPYEHIIHIKEVKTTIDLQLNKKVRKIKKKDDGVDPGIPFNQFGDAVPEEAKKLFALQDWERRDEESLATLPFEWIRGDVDFEWIANIEVRQPDYMFGSQLIYDRDVEAQYDAIQYFASVERLNTVYCTALVRTLFDKRYFYGVRIAAAQALASPASNQQTNYLGIKYLIEAFKYLHCFPGSSIPKSNDFADIQAFLIQTAIPDTLSRVTDSEGKVPTIVRDLLYDLVKYNDNSMNEFQDSQYVSKLIFSLTRSAISGWRSDMVDEKDKQFANKVFLEVSRLQKLDEWRPSHNRILQVACFKAKMKMVLVGAHSLSKEDLLFMTLDKHPMESRVRAFKGLLLMGGFESKALLNYYLKVTILNFSRPTYRRKLIETLVESLVLIAVHGKFVANDVNENINKRIGDSTNLGVEQLSRIIIDEGQTSNMKAKHDMIARATIKGSVELIRKEFFQNNSLKTIMWELLHTSLLSAYEKRNVFLICEILFAQRDSLIVKLPIPSLPVKELKKKVVAREVGDGIVTLRREGRFKIQLLSRKSASNLPPRVKEEVATQKTPLKLSLKAIDLTNSHGKSKTPVVVKKEKSATNLLPLSPLLSSLLLNNHQTPHQQQHQQKQQKKPMGPLLVSRNIQEPGIVKFTLPSEKLRQIKAHNRRAINSSLVSIDGTNVKIRFAKRHVSVPKVHRYIKIDTKRRKIATSVVPFDSDTATSADTSTATSAATDTSNAFDIASLASITKLSNLPTVTNVADTSNSLSLSREISTTKSRESSRSQSPIKLYSRDLNLPSKQIPRIKMEKKRSSSPEKRLDNSKEGKGYTSRAITPTTDTPSSTRSLPSPANSSSDGNKSAKELESRKNDIRRKNEKLTMMGNGGKKNRPKVYIHFGGAKK</sequence>
<evidence type="ECO:0000313" key="5">
    <source>
        <dbReference type="Proteomes" id="UP000001996"/>
    </source>
</evidence>
<accession>A5E5E2</accession>
<dbReference type="FunCoup" id="A5E5E2">
    <property type="interactions" value="618"/>
</dbReference>
<dbReference type="eggNOG" id="KOG1932">
    <property type="taxonomic scope" value="Eukaryota"/>
</dbReference>
<organism evidence="4 5">
    <name type="scientific">Lodderomyces elongisporus (strain ATCC 11503 / CBS 2605 / JCM 1781 / NBRC 1676 / NRRL YB-4239)</name>
    <name type="common">Yeast</name>
    <name type="synonym">Saccharomyces elongisporus</name>
    <dbReference type="NCBI Taxonomy" id="379508"/>
    <lineage>
        <taxon>Eukaryota</taxon>
        <taxon>Fungi</taxon>
        <taxon>Dikarya</taxon>
        <taxon>Ascomycota</taxon>
        <taxon>Saccharomycotina</taxon>
        <taxon>Pichiomycetes</taxon>
        <taxon>Debaryomycetaceae</taxon>
        <taxon>Candida/Lodderomyces clade</taxon>
        <taxon>Lodderomyces</taxon>
    </lineage>
</organism>
<dbReference type="InParanoid" id="A5E5E2"/>
<evidence type="ECO:0000313" key="4">
    <source>
        <dbReference type="EMBL" id="EDK46650.1"/>
    </source>
</evidence>
<feature type="compositionally biased region" description="Polar residues" evidence="1">
    <location>
        <begin position="1017"/>
        <end position="1028"/>
    </location>
</feature>
<dbReference type="OrthoDB" id="308861at2759"/>
<protein>
    <recommendedName>
        <fullName evidence="6">Transcription initiation factor TFIID subunit 2</fullName>
    </recommendedName>
</protein>
<reference evidence="4 5" key="1">
    <citation type="journal article" date="2009" name="Nature">
        <title>Evolution of pathogenicity and sexual reproduction in eight Candida genomes.</title>
        <authorList>
            <person name="Butler G."/>
            <person name="Rasmussen M.D."/>
            <person name="Lin M.F."/>
            <person name="Santos M.A."/>
            <person name="Sakthikumar S."/>
            <person name="Munro C.A."/>
            <person name="Rheinbay E."/>
            <person name="Grabherr M."/>
            <person name="Forche A."/>
            <person name="Reedy J.L."/>
            <person name="Agrafioti I."/>
            <person name="Arnaud M.B."/>
            <person name="Bates S."/>
            <person name="Brown A.J."/>
            <person name="Brunke S."/>
            <person name="Costanzo M.C."/>
            <person name="Fitzpatrick D.A."/>
            <person name="de Groot P.W."/>
            <person name="Harris D."/>
            <person name="Hoyer L.L."/>
            <person name="Hube B."/>
            <person name="Klis F.M."/>
            <person name="Kodira C."/>
            <person name="Lennard N."/>
            <person name="Logue M.E."/>
            <person name="Martin R."/>
            <person name="Neiman A.M."/>
            <person name="Nikolaou E."/>
            <person name="Quail M.A."/>
            <person name="Quinn J."/>
            <person name="Santos M.C."/>
            <person name="Schmitzberger F.F."/>
            <person name="Sherlock G."/>
            <person name="Shah P."/>
            <person name="Silverstein K.A."/>
            <person name="Skrzypek M.S."/>
            <person name="Soll D."/>
            <person name="Staggs R."/>
            <person name="Stansfield I."/>
            <person name="Stumpf M.P."/>
            <person name="Sudbery P.E."/>
            <person name="Srikantha T."/>
            <person name="Zeng Q."/>
            <person name="Berman J."/>
            <person name="Berriman M."/>
            <person name="Heitman J."/>
            <person name="Gow N.A."/>
            <person name="Lorenz M.C."/>
            <person name="Birren B.W."/>
            <person name="Kellis M."/>
            <person name="Cuomo C.A."/>
        </authorList>
    </citation>
    <scope>NUCLEOTIDE SEQUENCE [LARGE SCALE GENOMIC DNA]</scope>
    <source>
        <strain evidence="5">ATCC 11503 / BCRC 21390 / CBS 2605 / JCM 1781 / NBRC 1676 / NRRL YB-4239</strain>
    </source>
</reference>
<gene>
    <name evidence="4" type="ORF">LELG_04831</name>
</gene>
<dbReference type="GO" id="GO:0006367">
    <property type="term" value="P:transcription initiation at RNA polymerase II promoter"/>
    <property type="evidence" value="ECO:0007669"/>
    <property type="project" value="TreeGrafter"/>
</dbReference>
<dbReference type="Pfam" id="PF25316">
    <property type="entry name" value="TAF2_3rd"/>
    <property type="match status" value="1"/>
</dbReference>
<dbReference type="GO" id="GO:0003682">
    <property type="term" value="F:chromatin binding"/>
    <property type="evidence" value="ECO:0007669"/>
    <property type="project" value="TreeGrafter"/>
</dbReference>
<dbReference type="AlphaFoldDB" id="A5E5E2"/>
<evidence type="ECO:0000259" key="3">
    <source>
        <dbReference type="Pfam" id="PF25577"/>
    </source>
</evidence>
<dbReference type="InterPro" id="IPR037813">
    <property type="entry name" value="TAF2"/>
</dbReference>
<dbReference type="Proteomes" id="UP000001996">
    <property type="component" value="Unassembled WGS sequence"/>
</dbReference>
<dbReference type="GeneID" id="5231252"/>
<dbReference type="PANTHER" id="PTHR15137:SF9">
    <property type="entry name" value="TRANSCRIPTION INITIATION FACTOR TFIID SUBUNIT 2"/>
    <property type="match status" value="1"/>
</dbReference>